<keyword evidence="2" id="KW-1185">Reference proteome</keyword>
<evidence type="ECO:0000313" key="2">
    <source>
        <dbReference type="Proteomes" id="UP001597319"/>
    </source>
</evidence>
<evidence type="ECO:0008006" key="3">
    <source>
        <dbReference type="Google" id="ProtNLM"/>
    </source>
</evidence>
<dbReference type="Proteomes" id="UP001597319">
    <property type="component" value="Unassembled WGS sequence"/>
</dbReference>
<organism evidence="1 2">
    <name type="scientific">Aquimarina rubra</name>
    <dbReference type="NCBI Taxonomy" id="1920033"/>
    <lineage>
        <taxon>Bacteria</taxon>
        <taxon>Pseudomonadati</taxon>
        <taxon>Bacteroidota</taxon>
        <taxon>Flavobacteriia</taxon>
        <taxon>Flavobacteriales</taxon>
        <taxon>Flavobacteriaceae</taxon>
        <taxon>Aquimarina</taxon>
    </lineage>
</organism>
<gene>
    <name evidence="1" type="ORF">ACFSR1_16700</name>
</gene>
<comment type="caution">
    <text evidence="1">The sequence shown here is derived from an EMBL/GenBank/DDBJ whole genome shotgun (WGS) entry which is preliminary data.</text>
</comment>
<proteinExistence type="predicted"/>
<name>A0ABW5LLL8_9FLAO</name>
<accession>A0ABW5LLL8</accession>
<evidence type="ECO:0000313" key="1">
    <source>
        <dbReference type="EMBL" id="MFD2564322.1"/>
    </source>
</evidence>
<sequence length="160" mass="18745">MKYRSKKASQKEIHLYALLGESLFAVQILEDALSHAIVLKKTEPDQKKEADDLLEKKRFYTFGKALHNVKKESLLPKPLEIELSNLLKERNWLIHHSITENKDEIKSDTYFNKLFEKTKAITSKAHELQISIELDLIEYCERKGSDMTNVKNAMNRHYEI</sequence>
<dbReference type="RefSeq" id="WP_378294159.1">
    <property type="nucleotide sequence ID" value="NZ_JBHULE010000019.1"/>
</dbReference>
<dbReference type="EMBL" id="JBHULE010000019">
    <property type="protein sequence ID" value="MFD2564322.1"/>
    <property type="molecule type" value="Genomic_DNA"/>
</dbReference>
<protein>
    <recommendedName>
        <fullName evidence="3">DUF4145 domain-containing protein</fullName>
    </recommendedName>
</protein>
<reference evidence="2" key="1">
    <citation type="journal article" date="2019" name="Int. J. Syst. Evol. Microbiol.">
        <title>The Global Catalogue of Microorganisms (GCM) 10K type strain sequencing project: providing services to taxonomists for standard genome sequencing and annotation.</title>
        <authorList>
            <consortium name="The Broad Institute Genomics Platform"/>
            <consortium name="The Broad Institute Genome Sequencing Center for Infectious Disease"/>
            <person name="Wu L."/>
            <person name="Ma J."/>
        </authorList>
    </citation>
    <scope>NUCLEOTIDE SEQUENCE [LARGE SCALE GENOMIC DNA]</scope>
    <source>
        <strain evidence="2">KCTC 52274</strain>
    </source>
</reference>